<dbReference type="InterPro" id="IPR027417">
    <property type="entry name" value="P-loop_NTPase"/>
</dbReference>
<dbReference type="InterPro" id="IPR038727">
    <property type="entry name" value="NadR/Ttd14_AAA_dom"/>
</dbReference>
<dbReference type="PANTHER" id="PTHR37512">
    <property type="entry name" value="TRIFUNCTIONAL NAD BIOSYNTHESIS/REGULATOR PROTEIN NADR"/>
    <property type="match status" value="1"/>
</dbReference>
<dbReference type="PANTHER" id="PTHR37512:SF1">
    <property type="entry name" value="NADR_TTD14 AAA DOMAIN-CONTAINING PROTEIN"/>
    <property type="match status" value="1"/>
</dbReference>
<dbReference type="Proteomes" id="UP000293952">
    <property type="component" value="Unassembled WGS sequence"/>
</dbReference>
<evidence type="ECO:0000259" key="1">
    <source>
        <dbReference type="Pfam" id="PF13521"/>
    </source>
</evidence>
<gene>
    <name evidence="2" type="ORF">ERX46_07995</name>
</gene>
<dbReference type="EMBL" id="SETE01000003">
    <property type="protein sequence ID" value="RYM33896.1"/>
    <property type="molecule type" value="Genomic_DNA"/>
</dbReference>
<organism evidence="2 3">
    <name type="scientific">Brumimicrobium glaciale</name>
    <dbReference type="NCBI Taxonomy" id="200475"/>
    <lineage>
        <taxon>Bacteria</taxon>
        <taxon>Pseudomonadati</taxon>
        <taxon>Bacteroidota</taxon>
        <taxon>Flavobacteriia</taxon>
        <taxon>Flavobacteriales</taxon>
        <taxon>Crocinitomicaceae</taxon>
        <taxon>Brumimicrobium</taxon>
    </lineage>
</organism>
<dbReference type="AlphaFoldDB" id="A0A4V1WFP3"/>
<evidence type="ECO:0000313" key="2">
    <source>
        <dbReference type="EMBL" id="RYM33896.1"/>
    </source>
</evidence>
<dbReference type="SUPFAM" id="SSF52540">
    <property type="entry name" value="P-loop containing nucleoside triphosphate hydrolases"/>
    <property type="match status" value="1"/>
</dbReference>
<accession>A0A4V1WFP3</accession>
<keyword evidence="3" id="KW-1185">Reference proteome</keyword>
<protein>
    <recommendedName>
        <fullName evidence="1">NadR/Ttd14 AAA domain-containing protein</fullName>
    </recommendedName>
</protein>
<dbReference type="Gene3D" id="3.40.50.300">
    <property type="entry name" value="P-loop containing nucleotide triphosphate hydrolases"/>
    <property type="match status" value="1"/>
</dbReference>
<reference evidence="2 3" key="1">
    <citation type="submission" date="2019-02" db="EMBL/GenBank/DDBJ databases">
        <title>Genome sequence of the sea-ice species Brumimicrobium glaciale.</title>
        <authorList>
            <person name="Bowman J.P."/>
        </authorList>
    </citation>
    <scope>NUCLEOTIDE SEQUENCE [LARGE SCALE GENOMIC DNA]</scope>
    <source>
        <strain evidence="2 3">IC156</strain>
    </source>
</reference>
<name>A0A4V1WFP3_9FLAO</name>
<sequence>MPLLLFLLFSHGINCIKLKKLKITFTGPESSGKSTISKAVANHFDAHWFAEHARVYLLERDGKYDFEDIEKIAIEQDQIRISDEKSGIKIYDTDNTVLYIWSTFKYKKCADSIQSLMESQRFAHYFLCSPEGIPWEEDPLRESPNHREELFELYLDELKKQKVDFTILEGGFEERKEKAIEIIEEIMLSKGGFCV</sequence>
<dbReference type="Pfam" id="PF13521">
    <property type="entry name" value="AAA_28"/>
    <property type="match status" value="1"/>
</dbReference>
<feature type="domain" description="NadR/Ttd14 AAA" evidence="1">
    <location>
        <begin position="22"/>
        <end position="175"/>
    </location>
</feature>
<dbReference type="InterPro" id="IPR052735">
    <property type="entry name" value="NAD_biosynth-regulator"/>
</dbReference>
<proteinExistence type="predicted"/>
<comment type="caution">
    <text evidence="2">The sequence shown here is derived from an EMBL/GenBank/DDBJ whole genome shotgun (WGS) entry which is preliminary data.</text>
</comment>
<dbReference type="OrthoDB" id="9151999at2"/>
<evidence type="ECO:0000313" key="3">
    <source>
        <dbReference type="Proteomes" id="UP000293952"/>
    </source>
</evidence>